<dbReference type="RefSeq" id="WP_165496568.1">
    <property type="nucleotide sequence ID" value="NZ_JBHLST010000024.1"/>
</dbReference>
<accession>A0A4R1PJK6</accession>
<sequence>MKACPKCAGPLVQLRSLNLRICNDCKAEFDWNLKPGQPPLITNNRDRRAK</sequence>
<reference evidence="1 2" key="1">
    <citation type="submission" date="2019-03" db="EMBL/GenBank/DDBJ databases">
        <title>Genomic Encyclopedia of Type Strains, Phase IV (KMG-IV): sequencing the most valuable type-strain genomes for metagenomic binning, comparative biology and taxonomic classification.</title>
        <authorList>
            <person name="Goeker M."/>
        </authorList>
    </citation>
    <scope>NUCLEOTIDE SEQUENCE [LARGE SCALE GENOMIC DNA]</scope>
    <source>
        <strain evidence="1 2">DSM 2286</strain>
    </source>
</reference>
<organism evidence="1 2">
    <name type="scientific">Azotobacter chroococcum</name>
    <dbReference type="NCBI Taxonomy" id="353"/>
    <lineage>
        <taxon>Bacteria</taxon>
        <taxon>Pseudomonadati</taxon>
        <taxon>Pseudomonadota</taxon>
        <taxon>Gammaproteobacteria</taxon>
        <taxon>Pseudomonadales</taxon>
        <taxon>Pseudomonadaceae</taxon>
        <taxon>Azotobacter</taxon>
    </lineage>
</organism>
<name>A0A4R1PJK6_9GAMM</name>
<dbReference type="AlphaFoldDB" id="A0A4R1PJK6"/>
<comment type="caution">
    <text evidence="1">The sequence shown here is derived from an EMBL/GenBank/DDBJ whole genome shotgun (WGS) entry which is preliminary data.</text>
</comment>
<protein>
    <submittedName>
        <fullName evidence="1">Uncharacterized protein</fullName>
    </submittedName>
</protein>
<evidence type="ECO:0000313" key="2">
    <source>
        <dbReference type="Proteomes" id="UP000295169"/>
    </source>
</evidence>
<evidence type="ECO:0000313" key="1">
    <source>
        <dbReference type="EMBL" id="TCL26836.1"/>
    </source>
</evidence>
<gene>
    <name evidence="1" type="ORF">EV691_12942</name>
</gene>
<dbReference type="Proteomes" id="UP000295169">
    <property type="component" value="Unassembled WGS sequence"/>
</dbReference>
<dbReference type="EMBL" id="SMMU01000029">
    <property type="protein sequence ID" value="TCL26836.1"/>
    <property type="molecule type" value="Genomic_DNA"/>
</dbReference>
<proteinExistence type="predicted"/>